<proteinExistence type="predicted"/>
<protein>
    <submittedName>
        <fullName evidence="2">Uncharacterized protein</fullName>
    </submittedName>
</protein>
<gene>
    <name evidence="2" type="ORF">SAMN05421686_101188</name>
</gene>
<accession>A0A1N7IZB9</accession>
<reference evidence="3" key="1">
    <citation type="submission" date="2017-01" db="EMBL/GenBank/DDBJ databases">
        <authorList>
            <person name="Varghese N."/>
            <person name="Submissions S."/>
        </authorList>
    </citation>
    <scope>NUCLEOTIDE SEQUENCE [LARGE SCALE GENOMIC DNA]</scope>
    <source>
        <strain evidence="3">DSM 24913</strain>
    </source>
</reference>
<organism evidence="2 3">
    <name type="scientific">Thalassolituus maritimus</name>
    <dbReference type="NCBI Taxonomy" id="484498"/>
    <lineage>
        <taxon>Bacteria</taxon>
        <taxon>Pseudomonadati</taxon>
        <taxon>Pseudomonadota</taxon>
        <taxon>Gammaproteobacteria</taxon>
        <taxon>Oceanospirillales</taxon>
        <taxon>Oceanospirillaceae</taxon>
        <taxon>Thalassolituus</taxon>
    </lineage>
</organism>
<feature type="region of interest" description="Disordered" evidence="1">
    <location>
        <begin position="1"/>
        <end position="40"/>
    </location>
</feature>
<keyword evidence="3" id="KW-1185">Reference proteome</keyword>
<evidence type="ECO:0000313" key="2">
    <source>
        <dbReference type="EMBL" id="SIS42472.1"/>
    </source>
</evidence>
<sequence>MVSNTILPPVFVPPVQDNERGETSARRQSTQTIDERESSRKVEYIPAIPDEADLEAMANSFQREKPAGPTSAYGEVAAMSVEENRGRLLDLYI</sequence>
<dbReference type="AlphaFoldDB" id="A0A1N7IZB9"/>
<name>A0A1N7IZB9_9GAMM</name>
<dbReference type="STRING" id="484498.SAMN05421686_101188"/>
<dbReference type="EMBL" id="FTOH01000001">
    <property type="protein sequence ID" value="SIS42472.1"/>
    <property type="molecule type" value="Genomic_DNA"/>
</dbReference>
<dbReference type="Proteomes" id="UP000185639">
    <property type="component" value="Unassembled WGS sequence"/>
</dbReference>
<evidence type="ECO:0000313" key="3">
    <source>
        <dbReference type="Proteomes" id="UP000185639"/>
    </source>
</evidence>
<evidence type="ECO:0000256" key="1">
    <source>
        <dbReference type="SAM" id="MobiDB-lite"/>
    </source>
</evidence>